<gene>
    <name evidence="1" type="ORF">EJ08DRAFT_409090</name>
</gene>
<name>A0A9P4NKJ6_9PEZI</name>
<dbReference type="Proteomes" id="UP000800235">
    <property type="component" value="Unassembled WGS sequence"/>
</dbReference>
<proteinExistence type="predicted"/>
<comment type="caution">
    <text evidence="1">The sequence shown here is derived from an EMBL/GenBank/DDBJ whole genome shotgun (WGS) entry which is preliminary data.</text>
</comment>
<dbReference type="AlphaFoldDB" id="A0A9P4NKJ6"/>
<accession>A0A9P4NKJ6</accession>
<evidence type="ECO:0000313" key="1">
    <source>
        <dbReference type="EMBL" id="KAF2424945.1"/>
    </source>
</evidence>
<reference evidence="1" key="1">
    <citation type="journal article" date="2020" name="Stud. Mycol.">
        <title>101 Dothideomycetes genomes: a test case for predicting lifestyles and emergence of pathogens.</title>
        <authorList>
            <person name="Haridas S."/>
            <person name="Albert R."/>
            <person name="Binder M."/>
            <person name="Bloem J."/>
            <person name="Labutti K."/>
            <person name="Salamov A."/>
            <person name="Andreopoulos B."/>
            <person name="Baker S."/>
            <person name="Barry K."/>
            <person name="Bills G."/>
            <person name="Bluhm B."/>
            <person name="Cannon C."/>
            <person name="Castanera R."/>
            <person name="Culley D."/>
            <person name="Daum C."/>
            <person name="Ezra D."/>
            <person name="Gonzalez J."/>
            <person name="Henrissat B."/>
            <person name="Kuo A."/>
            <person name="Liang C."/>
            <person name="Lipzen A."/>
            <person name="Lutzoni F."/>
            <person name="Magnuson J."/>
            <person name="Mondo S."/>
            <person name="Nolan M."/>
            <person name="Ohm R."/>
            <person name="Pangilinan J."/>
            <person name="Park H.-J."/>
            <person name="Ramirez L."/>
            <person name="Alfaro M."/>
            <person name="Sun H."/>
            <person name="Tritt A."/>
            <person name="Yoshinaga Y."/>
            <person name="Zwiers L.-H."/>
            <person name="Turgeon B."/>
            <person name="Goodwin S."/>
            <person name="Spatafora J."/>
            <person name="Crous P."/>
            <person name="Grigoriev I."/>
        </authorList>
    </citation>
    <scope>NUCLEOTIDE SEQUENCE</scope>
    <source>
        <strain evidence="1">CBS 130266</strain>
    </source>
</reference>
<dbReference type="EMBL" id="MU007072">
    <property type="protein sequence ID" value="KAF2424945.1"/>
    <property type="molecule type" value="Genomic_DNA"/>
</dbReference>
<sequence>MKKAFFLTPLVDRARGQETAMRVERGDWTLTENWNIIVSLHSQTGLDSLIALFVKPGSIRHYFVVAKLAKHCLIISGYYYTPYLEIIFANCAKCIWSSRTLHRERIQVLLLVAAWFHKLCLVVQTLSLKAIFPNCPIAMKW</sequence>
<keyword evidence="2" id="KW-1185">Reference proteome</keyword>
<protein>
    <submittedName>
        <fullName evidence="1">Uncharacterized protein</fullName>
    </submittedName>
</protein>
<evidence type="ECO:0000313" key="2">
    <source>
        <dbReference type="Proteomes" id="UP000800235"/>
    </source>
</evidence>
<organism evidence="1 2">
    <name type="scientific">Tothia fuscella</name>
    <dbReference type="NCBI Taxonomy" id="1048955"/>
    <lineage>
        <taxon>Eukaryota</taxon>
        <taxon>Fungi</taxon>
        <taxon>Dikarya</taxon>
        <taxon>Ascomycota</taxon>
        <taxon>Pezizomycotina</taxon>
        <taxon>Dothideomycetes</taxon>
        <taxon>Pleosporomycetidae</taxon>
        <taxon>Venturiales</taxon>
        <taxon>Cylindrosympodiaceae</taxon>
        <taxon>Tothia</taxon>
    </lineage>
</organism>